<feature type="transmembrane region" description="Helical" evidence="1">
    <location>
        <begin position="12"/>
        <end position="32"/>
    </location>
</feature>
<dbReference type="EMBL" id="AM889138">
    <property type="protein sequence ID" value="CBA09986.1"/>
    <property type="molecule type" value="Genomic_DNA"/>
</dbReference>
<organism evidence="2">
    <name type="scientific">Neisseria meningitidis alpha275</name>
    <dbReference type="NCBI Taxonomy" id="295996"/>
    <lineage>
        <taxon>Bacteria</taxon>
        <taxon>Pseudomonadati</taxon>
        <taxon>Pseudomonadota</taxon>
        <taxon>Betaproteobacteria</taxon>
        <taxon>Neisseriales</taxon>
        <taxon>Neisseriaceae</taxon>
        <taxon>Neisseria</taxon>
    </lineage>
</organism>
<gene>
    <name evidence="2" type="ORF">NMW_2434</name>
</gene>
<sequence>MSKWLNTTMWAVLVSIIVLSIWIPAGFGIGAVKDFTKKY</sequence>
<keyword evidence="1" id="KW-1133">Transmembrane helix</keyword>
<name>C6SNA0_NEIME</name>
<keyword evidence="1" id="KW-0472">Membrane</keyword>
<proteinExistence type="predicted"/>
<protein>
    <submittedName>
        <fullName evidence="2">Uncharacterized protein</fullName>
    </submittedName>
</protein>
<keyword evidence="1" id="KW-0812">Transmembrane</keyword>
<evidence type="ECO:0000256" key="1">
    <source>
        <dbReference type="SAM" id="Phobius"/>
    </source>
</evidence>
<accession>C6SNA0</accession>
<reference evidence="2" key="1">
    <citation type="journal article" date="2008" name="Proc. Natl. Acad. Sci. U.S.A.">
        <title>Whole-genome comparison of disease and carriage strains provides insights into virulence evolution in Neisseria meningitidis.</title>
        <authorList>
            <person name="Schoen C."/>
            <person name="Blom J."/>
            <person name="Claus H."/>
            <person name="Schramm-Glueck A."/>
            <person name="Brandt P."/>
            <person name="Mueller T."/>
            <person name="Goesmann A."/>
            <person name="Joseph B."/>
            <person name="Konietzny S."/>
            <person name="Kurzai O."/>
            <person name="Schmitt C."/>
            <person name="Friedrich T."/>
            <person name="Linke B."/>
            <person name="Vogel U."/>
            <person name="Frosch M."/>
        </authorList>
    </citation>
    <scope>NUCLEOTIDE SEQUENCE</scope>
    <source>
        <strain evidence="2">Alpha275</strain>
    </source>
</reference>
<dbReference type="AlphaFoldDB" id="C6SNA0"/>
<evidence type="ECO:0000313" key="2">
    <source>
        <dbReference type="EMBL" id="CBA09986.1"/>
    </source>
</evidence>